<dbReference type="Pfam" id="PF09704">
    <property type="entry name" value="Cas_Cas5d"/>
    <property type="match status" value="1"/>
</dbReference>
<organism evidence="3 4">
    <name type="scientific">Holdemania filiformis</name>
    <dbReference type="NCBI Taxonomy" id="61171"/>
    <lineage>
        <taxon>Bacteria</taxon>
        <taxon>Bacillati</taxon>
        <taxon>Bacillota</taxon>
        <taxon>Erysipelotrichia</taxon>
        <taxon>Erysipelotrichales</taxon>
        <taxon>Erysipelotrichaceae</taxon>
        <taxon>Holdemania</taxon>
    </lineage>
</organism>
<keyword evidence="2" id="KW-0255">Endonuclease</keyword>
<dbReference type="EC" id="3.1.-.-" evidence="2"/>
<evidence type="ECO:0000313" key="4">
    <source>
        <dbReference type="Proteomes" id="UP000284178"/>
    </source>
</evidence>
<evidence type="ECO:0000313" key="3">
    <source>
        <dbReference type="EMBL" id="RGR74717.1"/>
    </source>
</evidence>
<keyword evidence="2" id="KW-0694">RNA-binding</keyword>
<dbReference type="GO" id="GO:0003723">
    <property type="term" value="F:RNA binding"/>
    <property type="evidence" value="ECO:0007669"/>
    <property type="project" value="UniProtKB-UniRule"/>
</dbReference>
<keyword evidence="2" id="KW-0540">Nuclease</keyword>
<dbReference type="NCBIfam" id="TIGR02593">
    <property type="entry name" value="CRISPR_cas5"/>
    <property type="match status" value="1"/>
</dbReference>
<dbReference type="InterPro" id="IPR021124">
    <property type="entry name" value="CRISPR-assoc_prot_Cas5"/>
</dbReference>
<dbReference type="GO" id="GO:0043571">
    <property type="term" value="P:maintenance of CRISPR repeat elements"/>
    <property type="evidence" value="ECO:0007669"/>
    <property type="project" value="UniProtKB-UniRule"/>
</dbReference>
<dbReference type="RefSeq" id="WP_117894802.1">
    <property type="nucleotide sequence ID" value="NZ_CABJCV010000008.1"/>
</dbReference>
<sequence>MLYDNKICFRVWGNEALFTDPLTKVGGEKFSYPVPTYQALKGITESIYWKPTLIWVIDRCRVMKIIQTQSKGIRPIRYYSNQNDLSLYTYLHDVEYQVEAHFIWNAKRADLAQDRNEHKHYDIAKRMVARGGRRDIFLGTRECQGYVEPCTFGDGTSPYDEAEEVAFGVMFHSFIYPSESQDENLKSCFWMPVMKKGVIEFISPQSCTMIRELGKMSEKQFIPGVNMTMEDK</sequence>
<dbReference type="PIRSF" id="PIRSF029950">
    <property type="entry name" value="Cas_CT1134"/>
    <property type="match status" value="1"/>
</dbReference>
<dbReference type="InterPro" id="IPR010155">
    <property type="entry name" value="CRISPR-assoc_prot_Cas5d"/>
</dbReference>
<dbReference type="CDD" id="cd09752">
    <property type="entry name" value="Cas5_I-C"/>
    <property type="match status" value="1"/>
</dbReference>
<evidence type="ECO:0000256" key="1">
    <source>
        <dbReference type="ARBA" id="ARBA00023118"/>
    </source>
</evidence>
<dbReference type="Gene3D" id="3.30.70.2660">
    <property type="match status" value="1"/>
</dbReference>
<dbReference type="Proteomes" id="UP000284178">
    <property type="component" value="Unassembled WGS sequence"/>
</dbReference>
<gene>
    <name evidence="3" type="primary">cas5c</name>
    <name evidence="3" type="ORF">DWY25_08015</name>
</gene>
<keyword evidence="1 2" id="KW-0051">Antiviral defense</keyword>
<dbReference type="GO" id="GO:0016787">
    <property type="term" value="F:hydrolase activity"/>
    <property type="evidence" value="ECO:0007669"/>
    <property type="project" value="UniProtKB-KW"/>
</dbReference>
<keyword evidence="4" id="KW-1185">Reference proteome</keyword>
<dbReference type="EMBL" id="QRUP01000008">
    <property type="protein sequence ID" value="RGR74717.1"/>
    <property type="molecule type" value="Genomic_DNA"/>
</dbReference>
<dbReference type="GO" id="GO:0051607">
    <property type="term" value="P:defense response to virus"/>
    <property type="evidence" value="ECO:0007669"/>
    <property type="project" value="UniProtKB-UniRule"/>
</dbReference>
<evidence type="ECO:0000256" key="2">
    <source>
        <dbReference type="PIRNR" id="PIRNR029950"/>
    </source>
</evidence>
<proteinExistence type="inferred from homology"/>
<comment type="caution">
    <text evidence="3">The sequence shown here is derived from an EMBL/GenBank/DDBJ whole genome shotgun (WGS) entry which is preliminary data.</text>
</comment>
<keyword evidence="2" id="KW-0378">Hydrolase</keyword>
<dbReference type="NCBIfam" id="TIGR01876">
    <property type="entry name" value="cas_Cas5d"/>
    <property type="match status" value="1"/>
</dbReference>
<protein>
    <recommendedName>
        <fullName evidence="2">pre-crRNA processing endonuclease</fullName>
        <ecNumber evidence="2">3.1.-.-</ecNumber>
    </recommendedName>
</protein>
<comment type="function">
    <text evidence="2">CRISPR (clustered regularly interspaced short palindromic repeat) is an adaptive immune system that provides protection against mobile genetic elements (viruses, transposable elements and conjugative plasmids). CRISPR clusters contain spacers, sequences complementary to antecedent mobile elements, and target invading nucleic acids. CRISPR clusters are transcribed and processed into CRISPR RNA (crRNA).</text>
</comment>
<reference evidence="3 4" key="1">
    <citation type="submission" date="2018-08" db="EMBL/GenBank/DDBJ databases">
        <title>A genome reference for cultivated species of the human gut microbiota.</title>
        <authorList>
            <person name="Zou Y."/>
            <person name="Xue W."/>
            <person name="Luo G."/>
        </authorList>
    </citation>
    <scope>NUCLEOTIDE SEQUENCE [LARGE SCALE GENOMIC DNA]</scope>
    <source>
        <strain evidence="3 4">AF24-29</strain>
    </source>
</reference>
<dbReference type="InterPro" id="IPR013422">
    <property type="entry name" value="CRISPR-assoc_prot_Cas5_N"/>
</dbReference>
<dbReference type="AlphaFoldDB" id="A0A412G2T0"/>
<name>A0A412G2T0_9FIRM</name>
<dbReference type="GeneID" id="83015350"/>
<dbReference type="GO" id="GO:0004519">
    <property type="term" value="F:endonuclease activity"/>
    <property type="evidence" value="ECO:0007669"/>
    <property type="project" value="UniProtKB-UniRule"/>
</dbReference>
<accession>A0A412G2T0</accession>
<comment type="similarity">
    <text evidence="2">Belongs to the CRISPR-associated protein Cas5 family. Subtype I-C/Dvulg subfamily.</text>
</comment>